<dbReference type="Proteomes" id="UP000580474">
    <property type="component" value="Unassembled WGS sequence"/>
</dbReference>
<evidence type="ECO:0000256" key="3">
    <source>
        <dbReference type="ARBA" id="ARBA00022692"/>
    </source>
</evidence>
<dbReference type="AlphaFoldDB" id="A0A840NNQ5"/>
<name>A0A840NNQ5_9PSEU</name>
<reference evidence="8 9" key="1">
    <citation type="submission" date="2020-08" db="EMBL/GenBank/DDBJ databases">
        <title>Sequencing the genomes of 1000 actinobacteria strains.</title>
        <authorList>
            <person name="Klenk H.-P."/>
        </authorList>
    </citation>
    <scope>NUCLEOTIDE SEQUENCE [LARGE SCALE GENOMIC DNA]</scope>
    <source>
        <strain evidence="8 9">DSM 45582</strain>
    </source>
</reference>
<feature type="transmembrane region" description="Helical" evidence="6">
    <location>
        <begin position="186"/>
        <end position="207"/>
    </location>
</feature>
<comment type="similarity">
    <text evidence="6">Belongs to the binding-protein-dependent transport system permease family.</text>
</comment>
<dbReference type="GO" id="GO:0005886">
    <property type="term" value="C:plasma membrane"/>
    <property type="evidence" value="ECO:0007669"/>
    <property type="project" value="UniProtKB-SubCell"/>
</dbReference>
<sequence length="222" mass="23505">MIDELTHYFSSPSNREVVLESLGQHIYLALVPLVLGALLAVPAGRFAQRVPKVRGVLLGSANILYTIPSLALFVIIPALIGTGATASINVVIALTIYNAALLARPVMEGLDSVPEHIVTAATALGYRSRRRFFAVEVPLALPVLSTSLRVASVSNVSLVSVGALIGIGGLGRLFTDGFQRDYLTPILIGVVLTLLLAMAGDLLIVALRRLCTPWQRATSGGR</sequence>
<protein>
    <submittedName>
        <fullName evidence="8">Osmoprotectant transport system permease protein</fullName>
    </submittedName>
</protein>
<feature type="transmembrane region" description="Helical" evidence="6">
    <location>
        <begin position="56"/>
        <end position="80"/>
    </location>
</feature>
<feature type="domain" description="ABC transmembrane type-1" evidence="7">
    <location>
        <begin position="22"/>
        <end position="204"/>
    </location>
</feature>
<dbReference type="Gene3D" id="1.10.3720.10">
    <property type="entry name" value="MetI-like"/>
    <property type="match status" value="1"/>
</dbReference>
<evidence type="ECO:0000313" key="9">
    <source>
        <dbReference type="Proteomes" id="UP000580474"/>
    </source>
</evidence>
<keyword evidence="3 6" id="KW-0812">Transmembrane</keyword>
<keyword evidence="9" id="KW-1185">Reference proteome</keyword>
<feature type="transmembrane region" description="Helical" evidence="6">
    <location>
        <begin position="156"/>
        <end position="174"/>
    </location>
</feature>
<evidence type="ECO:0000256" key="2">
    <source>
        <dbReference type="ARBA" id="ARBA00022448"/>
    </source>
</evidence>
<comment type="caution">
    <text evidence="8">The sequence shown here is derived from an EMBL/GenBank/DDBJ whole genome shotgun (WGS) entry which is preliminary data.</text>
</comment>
<dbReference type="GO" id="GO:0055085">
    <property type="term" value="P:transmembrane transport"/>
    <property type="evidence" value="ECO:0007669"/>
    <property type="project" value="InterPro"/>
</dbReference>
<evidence type="ECO:0000259" key="7">
    <source>
        <dbReference type="PROSITE" id="PS50928"/>
    </source>
</evidence>
<organism evidence="8 9">
    <name type="scientific">Saccharopolyspora gloriosae</name>
    <dbReference type="NCBI Taxonomy" id="455344"/>
    <lineage>
        <taxon>Bacteria</taxon>
        <taxon>Bacillati</taxon>
        <taxon>Actinomycetota</taxon>
        <taxon>Actinomycetes</taxon>
        <taxon>Pseudonocardiales</taxon>
        <taxon>Pseudonocardiaceae</taxon>
        <taxon>Saccharopolyspora</taxon>
    </lineage>
</organism>
<evidence type="ECO:0000256" key="6">
    <source>
        <dbReference type="RuleBase" id="RU363032"/>
    </source>
</evidence>
<accession>A0A840NNQ5</accession>
<evidence type="ECO:0000313" key="8">
    <source>
        <dbReference type="EMBL" id="MBB5071703.1"/>
    </source>
</evidence>
<dbReference type="PANTHER" id="PTHR30177">
    <property type="entry name" value="GLYCINE BETAINE/L-PROLINE TRANSPORT SYSTEM PERMEASE PROTEIN PROW"/>
    <property type="match status" value="1"/>
</dbReference>
<dbReference type="GO" id="GO:0031460">
    <property type="term" value="P:glycine betaine transport"/>
    <property type="evidence" value="ECO:0007669"/>
    <property type="project" value="TreeGrafter"/>
</dbReference>
<gene>
    <name evidence="8" type="ORF">BJ969_004791</name>
</gene>
<dbReference type="InterPro" id="IPR000515">
    <property type="entry name" value="MetI-like"/>
</dbReference>
<feature type="transmembrane region" description="Helical" evidence="6">
    <location>
        <begin position="86"/>
        <end position="103"/>
    </location>
</feature>
<keyword evidence="5 6" id="KW-0472">Membrane</keyword>
<evidence type="ECO:0000256" key="5">
    <source>
        <dbReference type="ARBA" id="ARBA00023136"/>
    </source>
</evidence>
<dbReference type="PANTHER" id="PTHR30177:SF4">
    <property type="entry name" value="OSMOPROTECTANT IMPORT PERMEASE PROTEIN OSMW"/>
    <property type="match status" value="1"/>
</dbReference>
<proteinExistence type="inferred from homology"/>
<keyword evidence="4 6" id="KW-1133">Transmembrane helix</keyword>
<evidence type="ECO:0000256" key="4">
    <source>
        <dbReference type="ARBA" id="ARBA00022989"/>
    </source>
</evidence>
<dbReference type="PROSITE" id="PS50928">
    <property type="entry name" value="ABC_TM1"/>
    <property type="match status" value="1"/>
</dbReference>
<feature type="transmembrane region" description="Helical" evidence="6">
    <location>
        <begin position="26"/>
        <end position="44"/>
    </location>
</feature>
<comment type="subcellular location">
    <subcellularLocation>
        <location evidence="6">Cell membrane</location>
        <topology evidence="6">Multi-pass membrane protein</topology>
    </subcellularLocation>
    <subcellularLocation>
        <location evidence="1">Membrane</location>
        <topology evidence="1">Multi-pass membrane protein</topology>
    </subcellularLocation>
</comment>
<dbReference type="InterPro" id="IPR035906">
    <property type="entry name" value="MetI-like_sf"/>
</dbReference>
<evidence type="ECO:0000256" key="1">
    <source>
        <dbReference type="ARBA" id="ARBA00004141"/>
    </source>
</evidence>
<dbReference type="SUPFAM" id="SSF161098">
    <property type="entry name" value="MetI-like"/>
    <property type="match status" value="1"/>
</dbReference>
<keyword evidence="2 6" id="KW-0813">Transport</keyword>
<dbReference type="RefSeq" id="WP_343071569.1">
    <property type="nucleotide sequence ID" value="NZ_JACHIV010000001.1"/>
</dbReference>
<dbReference type="CDD" id="cd06261">
    <property type="entry name" value="TM_PBP2"/>
    <property type="match status" value="1"/>
</dbReference>
<dbReference type="Pfam" id="PF00528">
    <property type="entry name" value="BPD_transp_1"/>
    <property type="match status" value="1"/>
</dbReference>
<dbReference type="InterPro" id="IPR051204">
    <property type="entry name" value="ABC_transp_perm/SBD"/>
</dbReference>
<dbReference type="EMBL" id="JACHIV010000001">
    <property type="protein sequence ID" value="MBB5071703.1"/>
    <property type="molecule type" value="Genomic_DNA"/>
</dbReference>